<dbReference type="AlphaFoldDB" id="A0A1H9M7N8"/>
<feature type="domain" description="SF4 helicase" evidence="12">
    <location>
        <begin position="170"/>
        <end position="434"/>
    </location>
</feature>
<keyword evidence="9" id="KW-0413">Isomerase</keyword>
<dbReference type="Pfam" id="PF03796">
    <property type="entry name" value="DnaB_C"/>
    <property type="match status" value="1"/>
</dbReference>
<keyword evidence="4" id="KW-0547">Nucleotide-binding</keyword>
<dbReference type="GO" id="GO:1990077">
    <property type="term" value="C:primosome complex"/>
    <property type="evidence" value="ECO:0007669"/>
    <property type="project" value="UniProtKB-KW"/>
</dbReference>
<dbReference type="PROSITE" id="PS51199">
    <property type="entry name" value="SF4_HELICASE"/>
    <property type="match status" value="1"/>
</dbReference>
<dbReference type="GO" id="GO:0003677">
    <property type="term" value="F:DNA binding"/>
    <property type="evidence" value="ECO:0007669"/>
    <property type="project" value="UniProtKB-KW"/>
</dbReference>
<evidence type="ECO:0000313" key="14">
    <source>
        <dbReference type="Proteomes" id="UP000199267"/>
    </source>
</evidence>
<evidence type="ECO:0000256" key="8">
    <source>
        <dbReference type="ARBA" id="ARBA00023125"/>
    </source>
</evidence>
<dbReference type="RefSeq" id="WP_090623568.1">
    <property type="nucleotide sequence ID" value="NZ_FOFJ01000032.1"/>
</dbReference>
<evidence type="ECO:0000256" key="3">
    <source>
        <dbReference type="ARBA" id="ARBA00022705"/>
    </source>
</evidence>
<dbReference type="SMART" id="SM00382">
    <property type="entry name" value="AAA"/>
    <property type="match status" value="1"/>
</dbReference>
<dbReference type="InterPro" id="IPR016136">
    <property type="entry name" value="DNA_helicase_N/primase_C"/>
</dbReference>
<accession>A0A1H9M7N8</accession>
<dbReference type="InterPro" id="IPR027417">
    <property type="entry name" value="P-loop_NTPase"/>
</dbReference>
<dbReference type="Gene3D" id="3.40.50.300">
    <property type="entry name" value="P-loop containing nucleotide triphosphate hydrolases"/>
    <property type="match status" value="1"/>
</dbReference>
<dbReference type="PANTHER" id="PTHR30153:SF2">
    <property type="entry name" value="REPLICATIVE DNA HELICASE"/>
    <property type="match status" value="1"/>
</dbReference>
<evidence type="ECO:0000256" key="1">
    <source>
        <dbReference type="ARBA" id="ARBA00008428"/>
    </source>
</evidence>
<dbReference type="InterPro" id="IPR036185">
    <property type="entry name" value="DNA_heli_DnaB-like_N_sf"/>
</dbReference>
<dbReference type="InterPro" id="IPR003593">
    <property type="entry name" value="AAA+_ATPase"/>
</dbReference>
<evidence type="ECO:0000256" key="9">
    <source>
        <dbReference type="ARBA" id="ARBA00023235"/>
    </source>
</evidence>
<sequence length="452" mass="48280">MSRALFSIEAEHGVLGAMMLDAEKIDLIAAKLAAGDFYEPDNAALFVAIMDCHADGMPVDAVTVGATHQFLPSGDRALAYAGDIAKNVPSAANWETYANVVKERAVLRRVVEAADSIRELVGEDRPVAEIIASAQQAVADLHDLGGGGQDYCHVSEALPEVIDELDAKFHRRVDRGHSTGLPDLDGIIQGARPGSMIVIAGLPGSGKTTLGLQIAQHIATGGAGKGLVFSMEMSKKELINRGIASLGSVQLSRIDEGHSLEDGDWTGITAAVDKLQNSGLYLCDAPGLTAPRIRSIARHAQRTHGLDVVVVDYIGLIASEGRSQNRTVELGRISTAMKTLAKELKLPVIVLAQLNRDSTKRPGKRPVPQDLRDSGQIEADADTVILVHRDNDTEQGQNGVTELIVGKCRHAKVGSCLVQHQGQFSRFVSFAGQREVSQEDLEIGRGKFGRGF</sequence>
<keyword evidence="5" id="KW-0378">Hydrolase</keyword>
<evidence type="ECO:0000256" key="5">
    <source>
        <dbReference type="ARBA" id="ARBA00022801"/>
    </source>
</evidence>
<name>A0A1H9M7N8_9GAMM</name>
<dbReference type="Proteomes" id="UP000199267">
    <property type="component" value="Unassembled WGS sequence"/>
</dbReference>
<evidence type="ECO:0000256" key="2">
    <source>
        <dbReference type="ARBA" id="ARBA00022515"/>
    </source>
</evidence>
<dbReference type="InterPro" id="IPR007694">
    <property type="entry name" value="DNA_helicase_DnaB-like_C"/>
</dbReference>
<keyword evidence="6 13" id="KW-0347">Helicase</keyword>
<reference evidence="13 14" key="1">
    <citation type="submission" date="2016-10" db="EMBL/GenBank/DDBJ databases">
        <authorList>
            <person name="de Groot N.N."/>
        </authorList>
    </citation>
    <scope>NUCLEOTIDE SEQUENCE [LARGE SCALE GENOMIC DNA]</scope>
    <source>
        <strain evidence="13 14">DSM 378</strain>
    </source>
</reference>
<keyword evidence="7" id="KW-0067">ATP-binding</keyword>
<dbReference type="InterPro" id="IPR007693">
    <property type="entry name" value="DNA_helicase_DnaB-like_N"/>
</dbReference>
<dbReference type="GO" id="GO:0006269">
    <property type="term" value="P:DNA replication, synthesis of primer"/>
    <property type="evidence" value="ECO:0007669"/>
    <property type="project" value="UniProtKB-KW"/>
</dbReference>
<dbReference type="CDD" id="cd00984">
    <property type="entry name" value="DnaB_C"/>
    <property type="match status" value="1"/>
</dbReference>
<evidence type="ECO:0000256" key="6">
    <source>
        <dbReference type="ARBA" id="ARBA00022806"/>
    </source>
</evidence>
<protein>
    <recommendedName>
        <fullName evidence="10">DNA 5'-3' helicase</fullName>
        <ecNumber evidence="10">5.6.2.3</ecNumber>
    </recommendedName>
</protein>
<keyword evidence="3" id="KW-0235">DNA replication</keyword>
<proteinExistence type="inferred from homology"/>
<dbReference type="PANTHER" id="PTHR30153">
    <property type="entry name" value="REPLICATIVE DNA HELICASE DNAB"/>
    <property type="match status" value="1"/>
</dbReference>
<evidence type="ECO:0000256" key="7">
    <source>
        <dbReference type="ARBA" id="ARBA00022840"/>
    </source>
</evidence>
<evidence type="ECO:0000256" key="10">
    <source>
        <dbReference type="ARBA" id="ARBA00044969"/>
    </source>
</evidence>
<dbReference type="Gene3D" id="1.10.860.10">
    <property type="entry name" value="DNAb Helicase, Chain A"/>
    <property type="match status" value="1"/>
</dbReference>
<dbReference type="GO" id="GO:0043139">
    <property type="term" value="F:5'-3' DNA helicase activity"/>
    <property type="evidence" value="ECO:0007669"/>
    <property type="project" value="UniProtKB-EC"/>
</dbReference>
<dbReference type="EMBL" id="FOFJ01000032">
    <property type="protein sequence ID" value="SER19487.1"/>
    <property type="molecule type" value="Genomic_DNA"/>
</dbReference>
<dbReference type="SUPFAM" id="SSF48024">
    <property type="entry name" value="N-terminal domain of DnaB helicase"/>
    <property type="match status" value="1"/>
</dbReference>
<dbReference type="EC" id="5.6.2.3" evidence="10"/>
<evidence type="ECO:0000256" key="11">
    <source>
        <dbReference type="ARBA" id="ARBA00048954"/>
    </source>
</evidence>
<keyword evidence="2" id="KW-0639">Primosome</keyword>
<comment type="similarity">
    <text evidence="1">Belongs to the helicase family. DnaB subfamily.</text>
</comment>
<comment type="catalytic activity">
    <reaction evidence="11">
        <text>ATP + H2O = ADP + phosphate + H(+)</text>
        <dbReference type="Rhea" id="RHEA:13065"/>
        <dbReference type="ChEBI" id="CHEBI:15377"/>
        <dbReference type="ChEBI" id="CHEBI:15378"/>
        <dbReference type="ChEBI" id="CHEBI:30616"/>
        <dbReference type="ChEBI" id="CHEBI:43474"/>
        <dbReference type="ChEBI" id="CHEBI:456216"/>
        <dbReference type="EC" id="5.6.2.3"/>
    </reaction>
</comment>
<dbReference type="Pfam" id="PF00772">
    <property type="entry name" value="DnaB"/>
    <property type="match status" value="1"/>
</dbReference>
<evidence type="ECO:0000256" key="4">
    <source>
        <dbReference type="ARBA" id="ARBA00022741"/>
    </source>
</evidence>
<dbReference type="GO" id="GO:0016787">
    <property type="term" value="F:hydrolase activity"/>
    <property type="evidence" value="ECO:0007669"/>
    <property type="project" value="UniProtKB-KW"/>
</dbReference>
<dbReference type="SUPFAM" id="SSF52540">
    <property type="entry name" value="P-loop containing nucleoside triphosphate hydrolases"/>
    <property type="match status" value="1"/>
</dbReference>
<organism evidence="13 14">
    <name type="scientific">Azotobacter beijerinckii</name>
    <dbReference type="NCBI Taxonomy" id="170623"/>
    <lineage>
        <taxon>Bacteria</taxon>
        <taxon>Pseudomonadati</taxon>
        <taxon>Pseudomonadota</taxon>
        <taxon>Gammaproteobacteria</taxon>
        <taxon>Pseudomonadales</taxon>
        <taxon>Pseudomonadaceae</taxon>
        <taxon>Azotobacter</taxon>
    </lineage>
</organism>
<dbReference type="GO" id="GO:0005829">
    <property type="term" value="C:cytosol"/>
    <property type="evidence" value="ECO:0007669"/>
    <property type="project" value="TreeGrafter"/>
</dbReference>
<keyword evidence="8" id="KW-0238">DNA-binding</keyword>
<gene>
    <name evidence="13" type="ORF">SAMN04244573_03075</name>
</gene>
<dbReference type="GO" id="GO:0005524">
    <property type="term" value="F:ATP binding"/>
    <property type="evidence" value="ECO:0007669"/>
    <property type="project" value="UniProtKB-KW"/>
</dbReference>
<evidence type="ECO:0000259" key="12">
    <source>
        <dbReference type="PROSITE" id="PS51199"/>
    </source>
</evidence>
<evidence type="ECO:0000313" key="13">
    <source>
        <dbReference type="EMBL" id="SER19487.1"/>
    </source>
</evidence>